<protein>
    <recommendedName>
        <fullName evidence="3">Restriction endonuclease type IV Mrr domain-containing protein</fullName>
    </recommendedName>
</protein>
<accession>A0ABP9UIC9</accession>
<evidence type="ECO:0008006" key="3">
    <source>
        <dbReference type="Google" id="ProtNLM"/>
    </source>
</evidence>
<keyword evidence="2" id="KW-1185">Reference proteome</keyword>
<name>A0ABP9UIC9_9BACT</name>
<sequence>MANELYMLRENYPPLTKKADGKYEGDILAFVKGLRIAALLTYCLRDWVSGSHWEASWGHVIDSNGKSCSPECDIIIHKGHVAHWNGDGGKNPMMDFKFVDASSVLAVVSCKSRVASVDDDYPGQLAKYGVRKVLLFGECCSQSNYENLVSKAKAAGYQGLWCAYFQNGSGEGMATDESVYANFYETVKALLGSGHVRANEPAAI</sequence>
<reference evidence="1 2" key="1">
    <citation type="submission" date="2024-02" db="EMBL/GenBank/DDBJ databases">
        <title>Haloferula sargassicola NBRC 104335.</title>
        <authorList>
            <person name="Ichikawa N."/>
            <person name="Katano-Makiyama Y."/>
            <person name="Hidaka K."/>
        </authorList>
    </citation>
    <scope>NUCLEOTIDE SEQUENCE [LARGE SCALE GENOMIC DNA]</scope>
    <source>
        <strain evidence="1 2">NBRC 104335</strain>
    </source>
</reference>
<comment type="caution">
    <text evidence="1">The sequence shown here is derived from an EMBL/GenBank/DDBJ whole genome shotgun (WGS) entry which is preliminary data.</text>
</comment>
<gene>
    <name evidence="1" type="ORF">Hsar01_00615</name>
</gene>
<dbReference type="Proteomes" id="UP001476282">
    <property type="component" value="Unassembled WGS sequence"/>
</dbReference>
<evidence type="ECO:0000313" key="2">
    <source>
        <dbReference type="Proteomes" id="UP001476282"/>
    </source>
</evidence>
<evidence type="ECO:0000313" key="1">
    <source>
        <dbReference type="EMBL" id="GAA5481406.1"/>
    </source>
</evidence>
<proteinExistence type="predicted"/>
<dbReference type="EMBL" id="BAABRI010000003">
    <property type="protein sequence ID" value="GAA5481406.1"/>
    <property type="molecule type" value="Genomic_DNA"/>
</dbReference>
<organism evidence="1 2">
    <name type="scientific">Haloferula sargassicola</name>
    <dbReference type="NCBI Taxonomy" id="490096"/>
    <lineage>
        <taxon>Bacteria</taxon>
        <taxon>Pseudomonadati</taxon>
        <taxon>Verrucomicrobiota</taxon>
        <taxon>Verrucomicrobiia</taxon>
        <taxon>Verrucomicrobiales</taxon>
        <taxon>Verrucomicrobiaceae</taxon>
        <taxon>Haloferula</taxon>
    </lineage>
</organism>